<organism evidence="1 2">
    <name type="scientific">Leptospira biflexa serovar Patoc (strain Patoc 1 / ATCC 23582 / Paris)</name>
    <dbReference type="NCBI Taxonomy" id="456481"/>
    <lineage>
        <taxon>Bacteria</taxon>
        <taxon>Pseudomonadati</taxon>
        <taxon>Spirochaetota</taxon>
        <taxon>Spirochaetia</taxon>
        <taxon>Leptospirales</taxon>
        <taxon>Leptospiraceae</taxon>
        <taxon>Leptospira</taxon>
    </lineage>
</organism>
<sequence>MYYQITEKKTIQIKAVSGDSCSICAASVGFLFKNQSLISYEFIGSYGIERKKFLEGNESSLFGDLEEISFLRIVKTHSSRHRCALLPWQTLEKIIEVKK</sequence>
<dbReference type="GO" id="GO:0005506">
    <property type="term" value="F:iron ion binding"/>
    <property type="evidence" value="ECO:0007669"/>
    <property type="project" value="InterPro"/>
</dbReference>
<dbReference type="Proteomes" id="UP000001847">
    <property type="component" value="Chromosome I"/>
</dbReference>
<dbReference type="Gene3D" id="3.90.1010.10">
    <property type="match status" value="1"/>
</dbReference>
<dbReference type="KEGG" id="lbi:LEPBI_I1916"/>
<proteinExistence type="predicted"/>
<keyword evidence="2" id="KW-1185">Reference proteome</keyword>
<dbReference type="GO" id="GO:0016226">
    <property type="term" value="P:iron-sulfur cluster assembly"/>
    <property type="evidence" value="ECO:0007669"/>
    <property type="project" value="InterPro"/>
</dbReference>
<accession>B0SSC9</accession>
<dbReference type="HOGENOM" id="CLU_151878_0_0_12"/>
<dbReference type="SUPFAM" id="SSF82649">
    <property type="entry name" value="SufE/NifU"/>
    <property type="match status" value="1"/>
</dbReference>
<evidence type="ECO:0000313" key="2">
    <source>
        <dbReference type="Proteomes" id="UP000001847"/>
    </source>
</evidence>
<dbReference type="InterPro" id="IPR002871">
    <property type="entry name" value="NIF_FeS_clus_asmbl_NifU_N"/>
</dbReference>
<dbReference type="CDD" id="cd06664">
    <property type="entry name" value="IscU_like"/>
    <property type="match status" value="1"/>
</dbReference>
<protein>
    <submittedName>
        <fullName evidence="1">Putative NifU-like domain protein</fullName>
    </submittedName>
</protein>
<gene>
    <name evidence="1" type="ordered locus">LEPBI_I1916</name>
</gene>
<dbReference type="EMBL" id="CP000786">
    <property type="protein sequence ID" value="ABZ98019.1"/>
    <property type="molecule type" value="Genomic_DNA"/>
</dbReference>
<name>B0SSC9_LEPBP</name>
<dbReference type="STRING" id="456481.LEPBI_I1916"/>
<reference evidence="1 2" key="1">
    <citation type="journal article" date="2008" name="PLoS ONE">
        <title>Genome sequence of the saprophyte Leptospira biflexa provides insights into the evolution of Leptospira and the pathogenesis of leptospirosis.</title>
        <authorList>
            <person name="Picardeau M."/>
            <person name="Bulach D.M."/>
            <person name="Bouchier C."/>
            <person name="Zuerner R.L."/>
            <person name="Zidane N."/>
            <person name="Wilson P.J."/>
            <person name="Creno S."/>
            <person name="Kuczek E.S."/>
            <person name="Bommezzadri S."/>
            <person name="Davis J.C."/>
            <person name="McGrath A."/>
            <person name="Johnson M.J."/>
            <person name="Boursaux-Eude C."/>
            <person name="Seemann T."/>
            <person name="Rouy Z."/>
            <person name="Coppel R.L."/>
            <person name="Rood J.I."/>
            <person name="Lajus A."/>
            <person name="Davies J.K."/>
            <person name="Medigue C."/>
            <person name="Adler B."/>
        </authorList>
    </citation>
    <scope>NUCLEOTIDE SEQUENCE [LARGE SCALE GENOMIC DNA]</scope>
    <source>
        <strain evidence="2">Patoc 1 / ATCC 23582 / Paris</strain>
    </source>
</reference>
<dbReference type="GO" id="GO:0051536">
    <property type="term" value="F:iron-sulfur cluster binding"/>
    <property type="evidence" value="ECO:0007669"/>
    <property type="project" value="InterPro"/>
</dbReference>
<evidence type="ECO:0000313" key="1">
    <source>
        <dbReference type="EMBL" id="ABZ98019.1"/>
    </source>
</evidence>
<dbReference type="AlphaFoldDB" id="B0SSC9"/>